<evidence type="ECO:0000256" key="1">
    <source>
        <dbReference type="SAM" id="Phobius"/>
    </source>
</evidence>
<feature type="transmembrane region" description="Helical" evidence="1">
    <location>
        <begin position="7"/>
        <end position="27"/>
    </location>
</feature>
<dbReference type="EMBL" id="BAUT01000008">
    <property type="protein sequence ID" value="GAE25262.1"/>
    <property type="molecule type" value="Genomic_DNA"/>
</dbReference>
<reference evidence="2" key="1">
    <citation type="journal article" date="2014" name="Genome Announc.">
        <title>Draft Genome Sequences of Three Alkaliphilic Bacillus Strains, Bacillus wakoensis JCM 9140T, Bacillus akibai JCM 9157T, and Bacillus hemicellulosilyticus JCM 9152T.</title>
        <authorList>
            <person name="Yuki M."/>
            <person name="Oshima K."/>
            <person name="Suda W."/>
            <person name="Oshida Y."/>
            <person name="Kitamura K."/>
            <person name="Iida T."/>
            <person name="Hattori M."/>
            <person name="Ohkuma M."/>
        </authorList>
    </citation>
    <scope>NUCLEOTIDE SEQUENCE [LARGE SCALE GENOMIC DNA]</scope>
    <source>
        <strain evidence="2">JCM 9140</strain>
    </source>
</reference>
<dbReference type="AlphaFoldDB" id="W4PZU5"/>
<keyword evidence="3" id="KW-1185">Reference proteome</keyword>
<feature type="transmembrane region" description="Helical" evidence="1">
    <location>
        <begin position="33"/>
        <end position="50"/>
    </location>
</feature>
<protein>
    <submittedName>
        <fullName evidence="2">Uncharacterized protein</fullName>
    </submittedName>
</protein>
<proteinExistence type="predicted"/>
<comment type="caution">
    <text evidence="2">The sequence shown here is derived from an EMBL/GenBank/DDBJ whole genome shotgun (WGS) entry which is preliminary data.</text>
</comment>
<organism evidence="2 3">
    <name type="scientific">Halalkalibacter wakoensis JCM 9140</name>
    <dbReference type="NCBI Taxonomy" id="1236970"/>
    <lineage>
        <taxon>Bacteria</taxon>
        <taxon>Bacillati</taxon>
        <taxon>Bacillota</taxon>
        <taxon>Bacilli</taxon>
        <taxon>Bacillales</taxon>
        <taxon>Bacillaceae</taxon>
        <taxon>Halalkalibacter</taxon>
    </lineage>
</organism>
<evidence type="ECO:0000313" key="2">
    <source>
        <dbReference type="EMBL" id="GAE25262.1"/>
    </source>
</evidence>
<keyword evidence="1" id="KW-1133">Transmembrane helix</keyword>
<accession>W4PZU5</accession>
<dbReference type="Proteomes" id="UP000018890">
    <property type="component" value="Unassembled WGS sequence"/>
</dbReference>
<dbReference type="OrthoDB" id="9952985at2"/>
<keyword evidence="1" id="KW-0812">Transmembrane</keyword>
<sequence length="54" mass="6168">MQRKRIILGVFVFAIVTIIAYLLFHELFKLEEGISVIIALALGIVAEYVYRKKG</sequence>
<evidence type="ECO:0000313" key="3">
    <source>
        <dbReference type="Proteomes" id="UP000018890"/>
    </source>
</evidence>
<dbReference type="RefSeq" id="WP_156314785.1">
    <property type="nucleotide sequence ID" value="NZ_BAUT01000008.1"/>
</dbReference>
<keyword evidence="1" id="KW-0472">Membrane</keyword>
<gene>
    <name evidence="2" type="ORF">JCM9140_1244</name>
</gene>
<dbReference type="STRING" id="1236970.JCM9140_1244"/>
<name>W4PZU5_9BACI</name>